<dbReference type="SUPFAM" id="SSF56801">
    <property type="entry name" value="Acetyl-CoA synthetase-like"/>
    <property type="match status" value="1"/>
</dbReference>
<dbReference type="RefSeq" id="WP_404749286.1">
    <property type="nucleotide sequence ID" value="NZ_JBJDQH010000114.1"/>
</dbReference>
<evidence type="ECO:0000313" key="2">
    <source>
        <dbReference type="EMBL" id="MFK4273344.1"/>
    </source>
</evidence>
<dbReference type="InterPro" id="IPR000873">
    <property type="entry name" value="AMP-dep_synth/lig_dom"/>
</dbReference>
<organism evidence="2 3">
    <name type="scientific">Streptomyces milbemycinicus</name>
    <dbReference type="NCBI Taxonomy" id="476552"/>
    <lineage>
        <taxon>Bacteria</taxon>
        <taxon>Bacillati</taxon>
        <taxon>Actinomycetota</taxon>
        <taxon>Actinomycetes</taxon>
        <taxon>Kitasatosporales</taxon>
        <taxon>Streptomycetaceae</taxon>
        <taxon>Streptomyces</taxon>
    </lineage>
</organism>
<proteinExistence type="predicted"/>
<gene>
    <name evidence="2" type="ORF">ACI2L5_52180</name>
</gene>
<sequence>AMTARAALEPVTASLHLLVTASRAADFADRHPIDGARMTWEDVISAVPAGERAELPADGVERAPGRPYLVTHTSGTTGVPKLVVHTRNSFYQQSAVQTRMLRPMFLTGYLAAAISPVHVRTLSGLLSALRLRHSVLLLASEDSDRVGEQLERWRPEYLETHPNTYITWEGLADSGAMSSVRMFLGTF</sequence>
<dbReference type="InterPro" id="IPR042099">
    <property type="entry name" value="ANL_N_sf"/>
</dbReference>
<protein>
    <submittedName>
        <fullName evidence="2">AMP-binding protein</fullName>
    </submittedName>
</protein>
<accession>A0ABW8M583</accession>
<feature type="domain" description="AMP-dependent synthetase/ligase" evidence="1">
    <location>
        <begin position="49"/>
        <end position="183"/>
    </location>
</feature>
<dbReference type="InterPro" id="IPR020845">
    <property type="entry name" value="AMP-binding_CS"/>
</dbReference>
<keyword evidence="3" id="KW-1185">Reference proteome</keyword>
<dbReference type="EMBL" id="JBJDQH010000114">
    <property type="protein sequence ID" value="MFK4273344.1"/>
    <property type="molecule type" value="Genomic_DNA"/>
</dbReference>
<dbReference type="Pfam" id="PF00501">
    <property type="entry name" value="AMP-binding"/>
    <property type="match status" value="1"/>
</dbReference>
<dbReference type="Proteomes" id="UP001620295">
    <property type="component" value="Unassembled WGS sequence"/>
</dbReference>
<comment type="caution">
    <text evidence="2">The sequence shown here is derived from an EMBL/GenBank/DDBJ whole genome shotgun (WGS) entry which is preliminary data.</text>
</comment>
<feature type="non-terminal residue" evidence="2">
    <location>
        <position position="1"/>
    </location>
</feature>
<evidence type="ECO:0000313" key="3">
    <source>
        <dbReference type="Proteomes" id="UP001620295"/>
    </source>
</evidence>
<dbReference type="Gene3D" id="3.40.50.12780">
    <property type="entry name" value="N-terminal domain of ligase-like"/>
    <property type="match status" value="1"/>
</dbReference>
<feature type="non-terminal residue" evidence="2">
    <location>
        <position position="187"/>
    </location>
</feature>
<reference evidence="2 3" key="1">
    <citation type="submission" date="2024-11" db="EMBL/GenBank/DDBJ databases">
        <title>The Natural Products Discovery Center: Release of the First 8490 Sequenced Strains for Exploring Actinobacteria Biosynthetic Diversity.</title>
        <authorList>
            <person name="Kalkreuter E."/>
            <person name="Kautsar S.A."/>
            <person name="Yang D."/>
            <person name="Bader C.D."/>
            <person name="Teijaro C.N."/>
            <person name="Fluegel L."/>
            <person name="Davis C.M."/>
            <person name="Simpson J.R."/>
            <person name="Lauterbach L."/>
            <person name="Steele A.D."/>
            <person name="Gui C."/>
            <person name="Meng S."/>
            <person name="Li G."/>
            <person name="Viehrig K."/>
            <person name="Ye F."/>
            <person name="Su P."/>
            <person name="Kiefer A.F."/>
            <person name="Nichols A."/>
            <person name="Cepeda A.J."/>
            <person name="Yan W."/>
            <person name="Fan B."/>
            <person name="Jiang Y."/>
            <person name="Adhikari A."/>
            <person name="Zheng C.-J."/>
            <person name="Schuster L."/>
            <person name="Cowan T.M."/>
            <person name="Smanski M.J."/>
            <person name="Chevrette M.G."/>
            <person name="De Carvalho L.P.S."/>
            <person name="Shen B."/>
        </authorList>
    </citation>
    <scope>NUCLEOTIDE SEQUENCE [LARGE SCALE GENOMIC DNA]</scope>
    <source>
        <strain evidence="2 3">NPDC020863</strain>
    </source>
</reference>
<dbReference type="PROSITE" id="PS00455">
    <property type="entry name" value="AMP_BINDING"/>
    <property type="match status" value="1"/>
</dbReference>
<name>A0ABW8M583_9ACTN</name>
<evidence type="ECO:0000259" key="1">
    <source>
        <dbReference type="Pfam" id="PF00501"/>
    </source>
</evidence>